<dbReference type="STRING" id="1294263.JCM21531_4110"/>
<evidence type="ECO:0000256" key="1">
    <source>
        <dbReference type="SAM" id="Phobius"/>
    </source>
</evidence>
<name>W4VCI1_9FIRM</name>
<dbReference type="EMBL" id="BAVR01000073">
    <property type="protein sequence ID" value="GAE90493.1"/>
    <property type="molecule type" value="Genomic_DNA"/>
</dbReference>
<organism evidence="2 3">
    <name type="scientific">Acetivibrio straminisolvens JCM 21531</name>
    <dbReference type="NCBI Taxonomy" id="1294263"/>
    <lineage>
        <taxon>Bacteria</taxon>
        <taxon>Bacillati</taxon>
        <taxon>Bacillota</taxon>
        <taxon>Clostridia</taxon>
        <taxon>Eubacteriales</taxon>
        <taxon>Oscillospiraceae</taxon>
        <taxon>Acetivibrio</taxon>
    </lineage>
</organism>
<accession>W4VCI1</accession>
<feature type="transmembrane region" description="Helical" evidence="1">
    <location>
        <begin position="230"/>
        <end position="251"/>
    </location>
</feature>
<keyword evidence="1" id="KW-0472">Membrane</keyword>
<keyword evidence="3" id="KW-1185">Reference proteome</keyword>
<dbReference type="AlphaFoldDB" id="W4VCI1"/>
<keyword evidence="1" id="KW-0812">Transmembrane</keyword>
<evidence type="ECO:0000313" key="3">
    <source>
        <dbReference type="Proteomes" id="UP000019109"/>
    </source>
</evidence>
<dbReference type="Proteomes" id="UP000019109">
    <property type="component" value="Unassembled WGS sequence"/>
</dbReference>
<comment type="caution">
    <text evidence="2">The sequence shown here is derived from an EMBL/GenBank/DDBJ whole genome shotgun (WGS) entry which is preliminary data.</text>
</comment>
<keyword evidence="1" id="KW-1133">Transmembrane helix</keyword>
<sequence length="287" mass="32469">MSRNTISRYLHVQLLIIALFVIFLPLTASADLGPKPSLHIIAENMPDGVCYLDLLVNYTLKHGRPNISDETKYEPKMLEVLKKYNVDGWRPAMVTGTEIPMFGDIICDVKDGKCTMDFTYIGIPDEFKIIVVTADGRTVVSNVVKRKAFDSTVNFDFMTGKAAERSAISSYFLQFIFTCSGTLIIEGIVLLLFRFSLKRNCKPFVAINVFTQILLTLVIFTMMYREGIMAAFLVYWPFELIILIIEACLFAKFLQQHSKVRRVLFALTANIVSFAVGIALMMNPALW</sequence>
<proteinExistence type="predicted"/>
<dbReference type="OrthoDB" id="1706904at2"/>
<evidence type="ECO:0000313" key="2">
    <source>
        <dbReference type="EMBL" id="GAE90493.1"/>
    </source>
</evidence>
<reference evidence="2" key="1">
    <citation type="journal article" date="2014" name="Genome Announc.">
        <title>Draft Genome Sequence of Clostridium straminisolvens Strain JCM 21531T, Isolated from a Cellulose-Degrading Bacterial Community.</title>
        <authorList>
            <person name="Yuki M."/>
            <person name="Oshima K."/>
            <person name="Suda W."/>
            <person name="Sakamoto M."/>
            <person name="Kitamura K."/>
            <person name="Iida T."/>
            <person name="Hattori M."/>
            <person name="Ohkuma M."/>
        </authorList>
    </citation>
    <scope>NUCLEOTIDE SEQUENCE [LARGE SCALE GENOMIC DNA]</scope>
    <source>
        <strain evidence="2">JCM 21531</strain>
    </source>
</reference>
<gene>
    <name evidence="2" type="ORF">JCM21531_4110</name>
</gene>
<feature type="transmembrane region" description="Helical" evidence="1">
    <location>
        <begin position="263"/>
        <end position="282"/>
    </location>
</feature>
<feature type="transmembrane region" description="Helical" evidence="1">
    <location>
        <begin position="171"/>
        <end position="193"/>
    </location>
</feature>
<protein>
    <submittedName>
        <fullName evidence="2">Uncharacterized protein</fullName>
    </submittedName>
</protein>
<feature type="transmembrane region" description="Helical" evidence="1">
    <location>
        <begin position="205"/>
        <end position="224"/>
    </location>
</feature>
<dbReference type="RefSeq" id="WP_038291069.1">
    <property type="nucleotide sequence ID" value="NZ_BAVR01000073.1"/>
</dbReference>